<dbReference type="GO" id="GO:0016989">
    <property type="term" value="F:sigma factor antagonist activity"/>
    <property type="evidence" value="ECO:0007669"/>
    <property type="project" value="TreeGrafter"/>
</dbReference>
<dbReference type="RefSeq" id="WP_083525539.1">
    <property type="nucleotide sequence ID" value="NZ_CP013729.1"/>
</dbReference>
<evidence type="ECO:0000313" key="2">
    <source>
        <dbReference type="Proteomes" id="UP000060699"/>
    </source>
</evidence>
<dbReference type="Pfam" id="PF04773">
    <property type="entry name" value="FecR"/>
    <property type="match status" value="1"/>
</dbReference>
<name>A0A0U3CD45_9BURK</name>
<dbReference type="Gene3D" id="3.55.50.30">
    <property type="match status" value="1"/>
</dbReference>
<dbReference type="KEGG" id="rdp:RD2015_2176"/>
<dbReference type="EMBL" id="CP013729">
    <property type="protein sequence ID" value="ALV06648.1"/>
    <property type="molecule type" value="Genomic_DNA"/>
</dbReference>
<dbReference type="PANTHER" id="PTHR30273:SF2">
    <property type="entry name" value="PROTEIN FECR"/>
    <property type="match status" value="1"/>
</dbReference>
<dbReference type="InterPro" id="IPR032623">
    <property type="entry name" value="FecR_N"/>
</dbReference>
<dbReference type="PIRSF" id="PIRSF018266">
    <property type="entry name" value="FecR"/>
    <property type="match status" value="1"/>
</dbReference>
<dbReference type="Gene3D" id="2.60.120.1440">
    <property type="match status" value="1"/>
</dbReference>
<proteinExistence type="predicted"/>
<dbReference type="PANTHER" id="PTHR30273">
    <property type="entry name" value="PERIPLASMIC SIGNAL SENSOR AND SIGMA FACTOR ACTIVATOR FECR-RELATED"/>
    <property type="match status" value="1"/>
</dbReference>
<dbReference type="InterPro" id="IPR006860">
    <property type="entry name" value="FecR"/>
</dbReference>
<organism evidence="1 2">
    <name type="scientific">Roseateles depolymerans</name>
    <dbReference type="NCBI Taxonomy" id="76731"/>
    <lineage>
        <taxon>Bacteria</taxon>
        <taxon>Pseudomonadati</taxon>
        <taxon>Pseudomonadota</taxon>
        <taxon>Betaproteobacteria</taxon>
        <taxon>Burkholderiales</taxon>
        <taxon>Sphaerotilaceae</taxon>
        <taxon>Roseateles</taxon>
    </lineage>
</organism>
<protein>
    <submittedName>
        <fullName evidence="1">Uncharacterized protein</fullName>
    </submittedName>
</protein>
<dbReference type="AlphaFoldDB" id="A0A0U3CD45"/>
<keyword evidence="2" id="KW-1185">Reference proteome</keyword>
<sequence>MSDAAVNPQHLAQAADWHLRLSDSAATEADHAAWRDWLAQADGHRLAWQRMERLKDLLALTPSNASQALRRPNRISRRQALSGLGAAGGLGALAIVALVMRSWSGREMPIEWMTTDAGERRAVTLPDGGQLLVAPETRWGIAYSPTQRTLHLSGGALQLQTAPDPLQRPLQIHTRDGRITPLGTRLTVEQSGRNTVVAVQAHAVEVWPEGSSLPVRVLQGQKLRFFRGGHEAVEQAGFADEAWTRGMLVVMDQRLDIFLRDFQRHSGAAMRGDPSISGLRVSGSFLITQPQRSLATLADQLGLRLEQRGDTLVLRPR</sequence>
<gene>
    <name evidence="1" type="ORF">RD2015_2176</name>
</gene>
<dbReference type="STRING" id="76731.RD2015_2176"/>
<dbReference type="Proteomes" id="UP000060699">
    <property type="component" value="Chromosome"/>
</dbReference>
<dbReference type="OrthoDB" id="1100567at2"/>
<accession>A0A0U3CD45</accession>
<evidence type="ECO:0000313" key="1">
    <source>
        <dbReference type="EMBL" id="ALV06648.1"/>
    </source>
</evidence>
<dbReference type="Pfam" id="PF16220">
    <property type="entry name" value="DUF4880"/>
    <property type="match status" value="1"/>
</dbReference>
<reference evidence="1 2" key="1">
    <citation type="submission" date="2015-12" db="EMBL/GenBank/DDBJ databases">
        <title>Complete genome of Roseateles depolymerans KCTC 42856.</title>
        <authorList>
            <person name="Kim K.M."/>
        </authorList>
    </citation>
    <scope>NUCLEOTIDE SEQUENCE [LARGE SCALE GENOMIC DNA]</scope>
    <source>
        <strain evidence="1 2">KCTC 42856</strain>
    </source>
</reference>
<dbReference type="InterPro" id="IPR012373">
    <property type="entry name" value="Ferrdict_sens_TM"/>
</dbReference>